<name>A0A388LKI7_CHABU</name>
<evidence type="ECO:0000313" key="1">
    <source>
        <dbReference type="EMBL" id="GBG82846.1"/>
    </source>
</evidence>
<dbReference type="Gramene" id="GBG82846">
    <property type="protein sequence ID" value="GBG82846"/>
    <property type="gene ID" value="CBR_g36375"/>
</dbReference>
<accession>A0A388LKI7</accession>
<dbReference type="AlphaFoldDB" id="A0A388LKI7"/>
<evidence type="ECO:0008006" key="3">
    <source>
        <dbReference type="Google" id="ProtNLM"/>
    </source>
</evidence>
<dbReference type="Proteomes" id="UP000265515">
    <property type="component" value="Unassembled WGS sequence"/>
</dbReference>
<dbReference type="InterPro" id="IPR043502">
    <property type="entry name" value="DNA/RNA_pol_sf"/>
</dbReference>
<dbReference type="Gene3D" id="3.10.10.10">
    <property type="entry name" value="HIV Type 1 Reverse Transcriptase, subunit A, domain 1"/>
    <property type="match status" value="1"/>
</dbReference>
<dbReference type="PANTHER" id="PTHR15503">
    <property type="entry name" value="LDOC1 RELATED"/>
    <property type="match status" value="1"/>
</dbReference>
<dbReference type="PANTHER" id="PTHR15503:SF22">
    <property type="entry name" value="TRANSPOSON TY3-I GAG POLYPROTEIN"/>
    <property type="match status" value="1"/>
</dbReference>
<keyword evidence="2" id="KW-1185">Reference proteome</keyword>
<reference evidence="1 2" key="1">
    <citation type="journal article" date="2018" name="Cell">
        <title>The Chara Genome: Secondary Complexity and Implications for Plant Terrestrialization.</title>
        <authorList>
            <person name="Nishiyama T."/>
            <person name="Sakayama H."/>
            <person name="Vries J.D."/>
            <person name="Buschmann H."/>
            <person name="Saint-Marcoux D."/>
            <person name="Ullrich K.K."/>
            <person name="Haas F.B."/>
            <person name="Vanderstraeten L."/>
            <person name="Becker D."/>
            <person name="Lang D."/>
            <person name="Vosolsobe S."/>
            <person name="Rombauts S."/>
            <person name="Wilhelmsson P.K.I."/>
            <person name="Janitza P."/>
            <person name="Kern R."/>
            <person name="Heyl A."/>
            <person name="Rumpler F."/>
            <person name="Villalobos L.I.A.C."/>
            <person name="Clay J.M."/>
            <person name="Skokan R."/>
            <person name="Toyoda A."/>
            <person name="Suzuki Y."/>
            <person name="Kagoshima H."/>
            <person name="Schijlen E."/>
            <person name="Tajeshwar N."/>
            <person name="Catarino B."/>
            <person name="Hetherington A.J."/>
            <person name="Saltykova A."/>
            <person name="Bonnot C."/>
            <person name="Breuninger H."/>
            <person name="Symeonidi A."/>
            <person name="Radhakrishnan G.V."/>
            <person name="Van Nieuwerburgh F."/>
            <person name="Deforce D."/>
            <person name="Chang C."/>
            <person name="Karol K.G."/>
            <person name="Hedrich R."/>
            <person name="Ulvskov P."/>
            <person name="Glockner G."/>
            <person name="Delwiche C.F."/>
            <person name="Petrasek J."/>
            <person name="Van de Peer Y."/>
            <person name="Friml J."/>
            <person name="Beilby M."/>
            <person name="Dolan L."/>
            <person name="Kohara Y."/>
            <person name="Sugano S."/>
            <person name="Fujiyama A."/>
            <person name="Delaux P.-M."/>
            <person name="Quint M."/>
            <person name="TheiBen G."/>
            <person name="Hagemann M."/>
            <person name="Harholt J."/>
            <person name="Dunand C."/>
            <person name="Zachgo S."/>
            <person name="Langdale J."/>
            <person name="Maumus F."/>
            <person name="Straeten D.V.D."/>
            <person name="Gould S.B."/>
            <person name="Rensing S.A."/>
        </authorList>
    </citation>
    <scope>NUCLEOTIDE SEQUENCE [LARGE SCALE GENOMIC DNA]</scope>
    <source>
        <strain evidence="1 2">S276</strain>
    </source>
</reference>
<dbReference type="OrthoDB" id="1738534at2759"/>
<sequence>MAKSFRATCSYEQPDEIGLCFLQTIAVAESSPMDLSSDPRVVRLLDEFVDIFESPTGVVPDRPISHEIILEDGVVPPKGCIYRMSEEELTVLRAQLNDLLDKGWIRPSSSPYGLPVLVVRKKDKDLRLCIDFASAFDGSAFSGTSHAIASHGRFADAANPATIVRTAPDAVMECARLAAKPPTVGRGRCAVRESFDLAHAALRTRAAATERNVAREPDAARECATHAAGMVTVEVDRSDVGEFASMPSVVMVLGAAMSDCVNEAPGAARGSAKCVALMGIATRAATAVEDHAGVAARTCTVGKDGSAVMGSAVNCHYRWDRDWSRFRAKEYCNGVYS</sequence>
<dbReference type="EMBL" id="BFEA01000420">
    <property type="protein sequence ID" value="GBG82846.1"/>
    <property type="molecule type" value="Genomic_DNA"/>
</dbReference>
<proteinExistence type="predicted"/>
<dbReference type="InterPro" id="IPR032567">
    <property type="entry name" value="RTL1-rel"/>
</dbReference>
<evidence type="ECO:0000313" key="2">
    <source>
        <dbReference type="Proteomes" id="UP000265515"/>
    </source>
</evidence>
<organism evidence="1 2">
    <name type="scientific">Chara braunii</name>
    <name type="common">Braun's stonewort</name>
    <dbReference type="NCBI Taxonomy" id="69332"/>
    <lineage>
        <taxon>Eukaryota</taxon>
        <taxon>Viridiplantae</taxon>
        <taxon>Streptophyta</taxon>
        <taxon>Charophyceae</taxon>
        <taxon>Charales</taxon>
        <taxon>Characeae</taxon>
        <taxon>Chara</taxon>
    </lineage>
</organism>
<comment type="caution">
    <text evidence="1">The sequence shown here is derived from an EMBL/GenBank/DDBJ whole genome shotgun (WGS) entry which is preliminary data.</text>
</comment>
<protein>
    <recommendedName>
        <fullName evidence="3">Reverse transcriptase/retrotransposon-derived protein RNase H-like domain-containing protein</fullName>
    </recommendedName>
</protein>
<dbReference type="SUPFAM" id="SSF56672">
    <property type="entry name" value="DNA/RNA polymerases"/>
    <property type="match status" value="1"/>
</dbReference>
<gene>
    <name evidence="1" type="ORF">CBR_g36375</name>
</gene>